<organism evidence="1 2">
    <name type="scientific">Ficus carica</name>
    <name type="common">Common fig</name>
    <dbReference type="NCBI Taxonomy" id="3494"/>
    <lineage>
        <taxon>Eukaryota</taxon>
        <taxon>Viridiplantae</taxon>
        <taxon>Streptophyta</taxon>
        <taxon>Embryophyta</taxon>
        <taxon>Tracheophyta</taxon>
        <taxon>Spermatophyta</taxon>
        <taxon>Magnoliopsida</taxon>
        <taxon>eudicotyledons</taxon>
        <taxon>Gunneridae</taxon>
        <taxon>Pentapetalae</taxon>
        <taxon>rosids</taxon>
        <taxon>fabids</taxon>
        <taxon>Rosales</taxon>
        <taxon>Moraceae</taxon>
        <taxon>Ficeae</taxon>
        <taxon>Ficus</taxon>
    </lineage>
</organism>
<evidence type="ECO:0000313" key="2">
    <source>
        <dbReference type="Proteomes" id="UP001187192"/>
    </source>
</evidence>
<reference evidence="1" key="1">
    <citation type="submission" date="2023-07" db="EMBL/GenBank/DDBJ databases">
        <title>draft genome sequence of fig (Ficus carica).</title>
        <authorList>
            <person name="Takahashi T."/>
            <person name="Nishimura K."/>
        </authorList>
    </citation>
    <scope>NUCLEOTIDE SEQUENCE</scope>
</reference>
<dbReference type="AlphaFoldDB" id="A0AA88E318"/>
<dbReference type="Proteomes" id="UP001187192">
    <property type="component" value="Unassembled WGS sequence"/>
</dbReference>
<dbReference type="EMBL" id="BTGU01000420">
    <property type="protein sequence ID" value="GMN67227.1"/>
    <property type="molecule type" value="Genomic_DNA"/>
</dbReference>
<keyword evidence="2" id="KW-1185">Reference proteome</keyword>
<sequence length="94" mass="10557">MSRQDSVLITFTDNEAKKLLPPHNDALIREIKITNNTVWHVLIDNGSFADILFMDAFIRLKIDGAIWAPIQTPLFASECFQAVCLICLPVTISL</sequence>
<accession>A0AA88E318</accession>
<proteinExistence type="predicted"/>
<gene>
    <name evidence="1" type="ORF">TIFTF001_036287</name>
</gene>
<protein>
    <submittedName>
        <fullName evidence="1">Uncharacterized protein</fullName>
    </submittedName>
</protein>
<comment type="caution">
    <text evidence="1">The sequence shown here is derived from an EMBL/GenBank/DDBJ whole genome shotgun (WGS) entry which is preliminary data.</text>
</comment>
<name>A0AA88E318_FICCA</name>
<evidence type="ECO:0000313" key="1">
    <source>
        <dbReference type="EMBL" id="GMN67227.1"/>
    </source>
</evidence>